<dbReference type="InterPro" id="IPR002525">
    <property type="entry name" value="Transp_IS110-like_N"/>
</dbReference>
<dbReference type="EMBL" id="PPCV01000001">
    <property type="protein sequence ID" value="RXW33547.1"/>
    <property type="molecule type" value="Genomic_DNA"/>
</dbReference>
<evidence type="ECO:0000259" key="2">
    <source>
        <dbReference type="Pfam" id="PF02371"/>
    </source>
</evidence>
<dbReference type="Pfam" id="PF02371">
    <property type="entry name" value="Transposase_20"/>
    <property type="match status" value="1"/>
</dbReference>
<proteinExistence type="predicted"/>
<accession>A0A4Q2EIX8</accession>
<dbReference type="GO" id="GO:0004803">
    <property type="term" value="F:transposase activity"/>
    <property type="evidence" value="ECO:0007669"/>
    <property type="project" value="InterPro"/>
</dbReference>
<dbReference type="InterPro" id="IPR047650">
    <property type="entry name" value="Transpos_IS110"/>
</dbReference>
<organism evidence="3 4">
    <name type="scientific">Propioniciclava flava</name>
    <dbReference type="NCBI Taxonomy" id="2072026"/>
    <lineage>
        <taxon>Bacteria</taxon>
        <taxon>Bacillati</taxon>
        <taxon>Actinomycetota</taxon>
        <taxon>Actinomycetes</taxon>
        <taxon>Propionibacteriales</taxon>
        <taxon>Propionibacteriaceae</taxon>
        <taxon>Propioniciclava</taxon>
    </lineage>
</organism>
<dbReference type="GO" id="GO:0006313">
    <property type="term" value="P:DNA transposition"/>
    <property type="evidence" value="ECO:0007669"/>
    <property type="project" value="InterPro"/>
</dbReference>
<dbReference type="PANTHER" id="PTHR33055:SF3">
    <property type="entry name" value="PUTATIVE TRANSPOSASE FOR IS117-RELATED"/>
    <property type="match status" value="1"/>
</dbReference>
<dbReference type="Proteomes" id="UP000290624">
    <property type="component" value="Unassembled WGS sequence"/>
</dbReference>
<dbReference type="Pfam" id="PF01548">
    <property type="entry name" value="DEDD_Tnp_IS110"/>
    <property type="match status" value="1"/>
</dbReference>
<dbReference type="RefSeq" id="WP_129457512.1">
    <property type="nucleotide sequence ID" value="NZ_PPCV01000001.1"/>
</dbReference>
<dbReference type="NCBIfam" id="NF033542">
    <property type="entry name" value="transpos_IS110"/>
    <property type="match status" value="1"/>
</dbReference>
<evidence type="ECO:0000259" key="1">
    <source>
        <dbReference type="Pfam" id="PF01548"/>
    </source>
</evidence>
<feature type="domain" description="Transposase IS110-like N-terminal" evidence="1">
    <location>
        <begin position="6"/>
        <end position="162"/>
    </location>
</feature>
<dbReference type="OrthoDB" id="4337860at2"/>
<comment type="caution">
    <text evidence="3">The sequence shown here is derived from an EMBL/GenBank/DDBJ whole genome shotgun (WGS) entry which is preliminary data.</text>
</comment>
<gene>
    <name evidence="3" type="ORF">C1706_01995</name>
</gene>
<feature type="domain" description="Transposase IS116/IS110/IS902 C-terminal" evidence="2">
    <location>
        <begin position="268"/>
        <end position="355"/>
    </location>
</feature>
<name>A0A4Q2EIX8_9ACTN</name>
<dbReference type="GO" id="GO:0003677">
    <property type="term" value="F:DNA binding"/>
    <property type="evidence" value="ECO:0007669"/>
    <property type="project" value="InterPro"/>
</dbReference>
<protein>
    <submittedName>
        <fullName evidence="3">IS110 family transposase</fullName>
    </submittedName>
</protein>
<evidence type="ECO:0000313" key="3">
    <source>
        <dbReference type="EMBL" id="RXW33547.1"/>
    </source>
</evidence>
<sequence>MPRIWAGIDAGKAHHHCVVVDAEGNRLYSKKVPNTETDILNLLAHVAGLADGHELTWATDLNQGGAALLIAVLTAHSQNVLYLPGRTVYTAARTYRGDAKTDAKDAWIIADQARMRRDLYPISISDEIATDLRLLCAHRTDLMTDRTRILNRLRATLLEYFPGLDAALDFAKSPAGLTLLTGYQDAASLRRMGVTRLSAWLRRRGYHRPERVAQAAVDAAHAQHTVLPGQSAAAVIVAKLATDVLRLTADAAEIEKRIEARLREHADAELLLSVPGFGPMLAAEFTAATGGSMTRFATADRLAGVAGLAPAPRDSGRISGNNHRPKRYDRRLLRACYLSAQVAAIWCPTSRAFYERKRGEGKSHTQAVLALARRRINVIWAMLRDRTTFQHPAAVAASTT</sequence>
<dbReference type="PANTHER" id="PTHR33055">
    <property type="entry name" value="TRANSPOSASE FOR INSERTION SEQUENCE ELEMENT IS1111A"/>
    <property type="match status" value="1"/>
</dbReference>
<dbReference type="AlphaFoldDB" id="A0A4Q2EIX8"/>
<evidence type="ECO:0000313" key="4">
    <source>
        <dbReference type="Proteomes" id="UP000290624"/>
    </source>
</evidence>
<dbReference type="InterPro" id="IPR003346">
    <property type="entry name" value="Transposase_20"/>
</dbReference>
<reference evidence="3 4" key="1">
    <citation type="submission" date="2018-01" db="EMBL/GenBank/DDBJ databases">
        <title>Lactibacter flavus gen. nov., sp. nov., a novel bacterium of the family Propionibacteriaceae isolated from raw milk and dairy products.</title>
        <authorList>
            <person name="Wenning M."/>
            <person name="Breitenwieser F."/>
            <person name="Huptas C."/>
            <person name="von Neubeck M."/>
            <person name="Busse H.-J."/>
            <person name="Scherer S."/>
        </authorList>
    </citation>
    <scope>NUCLEOTIDE SEQUENCE [LARGE SCALE GENOMIC DNA]</scope>
    <source>
        <strain evidence="3 4">VG341</strain>
    </source>
</reference>
<keyword evidence="4" id="KW-1185">Reference proteome</keyword>